<feature type="signal peptide" evidence="12">
    <location>
        <begin position="1"/>
        <end position="22"/>
    </location>
</feature>
<dbReference type="InterPro" id="IPR036942">
    <property type="entry name" value="Beta-barrel_TonB_sf"/>
</dbReference>
<comment type="caution">
    <text evidence="15">The sequence shown here is derived from an EMBL/GenBank/DDBJ whole genome shotgun (WGS) entry which is preliminary data.</text>
</comment>
<reference evidence="15 16" key="1">
    <citation type="submission" date="2024-02" db="EMBL/GenBank/DDBJ databases">
        <title>A novel Gemmatimonadota bacterium.</title>
        <authorList>
            <person name="Du Z.-J."/>
            <person name="Ye Y.-Q."/>
        </authorList>
    </citation>
    <scope>NUCLEOTIDE SEQUENCE [LARGE SCALE GENOMIC DNA]</scope>
    <source>
        <strain evidence="15 16">DH-20</strain>
    </source>
</reference>
<evidence type="ECO:0000256" key="11">
    <source>
        <dbReference type="RuleBase" id="RU003357"/>
    </source>
</evidence>
<dbReference type="InterPro" id="IPR008969">
    <property type="entry name" value="CarboxyPept-like_regulatory"/>
</dbReference>
<keyword evidence="4 10" id="KW-0812">Transmembrane</keyword>
<evidence type="ECO:0000256" key="12">
    <source>
        <dbReference type="SAM" id="SignalP"/>
    </source>
</evidence>
<keyword evidence="2 10" id="KW-0813">Transport</keyword>
<keyword evidence="8 15" id="KW-0675">Receptor</keyword>
<dbReference type="Gene3D" id="2.170.130.10">
    <property type="entry name" value="TonB-dependent receptor, plug domain"/>
    <property type="match status" value="1"/>
</dbReference>
<proteinExistence type="inferred from homology"/>
<evidence type="ECO:0000259" key="14">
    <source>
        <dbReference type="Pfam" id="PF07715"/>
    </source>
</evidence>
<dbReference type="InterPro" id="IPR039426">
    <property type="entry name" value="TonB-dep_rcpt-like"/>
</dbReference>
<evidence type="ECO:0000256" key="9">
    <source>
        <dbReference type="ARBA" id="ARBA00023237"/>
    </source>
</evidence>
<evidence type="ECO:0000259" key="13">
    <source>
        <dbReference type="Pfam" id="PF00593"/>
    </source>
</evidence>
<keyword evidence="5 12" id="KW-0732">Signal</keyword>
<keyword evidence="16" id="KW-1185">Reference proteome</keyword>
<keyword evidence="7 10" id="KW-0472">Membrane</keyword>
<dbReference type="CDD" id="cd01347">
    <property type="entry name" value="ligand_gated_channel"/>
    <property type="match status" value="1"/>
</dbReference>
<dbReference type="PANTHER" id="PTHR30069">
    <property type="entry name" value="TONB-DEPENDENT OUTER MEMBRANE RECEPTOR"/>
    <property type="match status" value="1"/>
</dbReference>
<organism evidence="15 16">
    <name type="scientific">Gaopeijia maritima</name>
    <dbReference type="NCBI Taxonomy" id="3119007"/>
    <lineage>
        <taxon>Bacteria</taxon>
        <taxon>Pseudomonadati</taxon>
        <taxon>Gemmatimonadota</taxon>
        <taxon>Longimicrobiia</taxon>
        <taxon>Gaopeijiales</taxon>
        <taxon>Gaopeijiaceae</taxon>
        <taxon>Gaopeijia</taxon>
    </lineage>
</organism>
<evidence type="ECO:0000256" key="10">
    <source>
        <dbReference type="PROSITE-ProRule" id="PRU01360"/>
    </source>
</evidence>
<keyword evidence="3 10" id="KW-1134">Transmembrane beta strand</keyword>
<sequence>MIRAAIVRAGVLVALVATGASAQSGRVIDPTSGRGVAGASLAWLSGGDDAVRARITAGSDGGFQLPENWTSTGRLRVTALGRATLVLDWTQAAAAEWTLALPLDPLELGAVVVTAAGRAQERVEVAVPMERVTAEDMRVTAAPSVERLLSEIPGLQVTASAPNGSNLMIRGIGDSRVLVLVDGQPMGGSLIEDRDLSRMSLAGLERVEVVKGPLSSLYGSDALGGVINLVTRDPDAGFSLDARALSGGFGRHEAELTAAGGGDLRYRLTGAWRQQDEAPGIDATTGVFARVWDLRSTLRWAPESASRLRVRADATLLRERQRWPVGGGFSGFNDNEGLTGWVEATRALGPGEVTTRIFAQRYGHLYRQARGDAPIAGGEEDEQRETVVRGTLGWATRLGAHRIDLGVEAARRAIASPGKLSGDEAVDRQLDLFAQDAWDFGRGTLSAGARLTSNDRWGSTVSPSLGVSALASDVVRLRASAGRGFRAPSFKELEWNYANLGAGYVLQGFGDLEPERSWNVGAGIDVTPTAAFAFTVDAFHNRIDGMIQFAFTGNTPAGLLIYSPRNLDRAVTRGLELEASWRRDAWWLSGDYALLDTEDEATGLPLDRRARHSGRVRTGAVVEAAGTLRLDATVHVTGSAPVIGTDDQGQPAEIDTQQGLTSLDLQARWEPWSGVALMAGVANLLDDRPDGWPGINGRRLRIGIEASDLF</sequence>
<comment type="similarity">
    <text evidence="10 11">Belongs to the TonB-dependent receptor family.</text>
</comment>
<evidence type="ECO:0000256" key="2">
    <source>
        <dbReference type="ARBA" id="ARBA00022448"/>
    </source>
</evidence>
<dbReference type="Gene3D" id="2.40.170.20">
    <property type="entry name" value="TonB-dependent receptor, beta-barrel domain"/>
    <property type="match status" value="1"/>
</dbReference>
<dbReference type="InterPro" id="IPR000531">
    <property type="entry name" value="Beta-barrel_TonB"/>
</dbReference>
<dbReference type="SUPFAM" id="SSF56935">
    <property type="entry name" value="Porins"/>
    <property type="match status" value="1"/>
</dbReference>
<evidence type="ECO:0000256" key="4">
    <source>
        <dbReference type="ARBA" id="ARBA00022692"/>
    </source>
</evidence>
<dbReference type="InterPro" id="IPR037066">
    <property type="entry name" value="Plug_dom_sf"/>
</dbReference>
<dbReference type="InterPro" id="IPR012910">
    <property type="entry name" value="Plug_dom"/>
</dbReference>
<name>A0ABU9EEQ8_9BACT</name>
<dbReference type="Pfam" id="PF00593">
    <property type="entry name" value="TonB_dep_Rec_b-barrel"/>
    <property type="match status" value="1"/>
</dbReference>
<feature type="chain" id="PRO_5047457078" evidence="12">
    <location>
        <begin position="23"/>
        <end position="710"/>
    </location>
</feature>
<evidence type="ECO:0000256" key="3">
    <source>
        <dbReference type="ARBA" id="ARBA00022452"/>
    </source>
</evidence>
<feature type="domain" description="TonB-dependent receptor plug" evidence="14">
    <location>
        <begin position="124"/>
        <end position="226"/>
    </location>
</feature>
<evidence type="ECO:0000256" key="8">
    <source>
        <dbReference type="ARBA" id="ARBA00023170"/>
    </source>
</evidence>
<dbReference type="PROSITE" id="PS52016">
    <property type="entry name" value="TONB_DEPENDENT_REC_3"/>
    <property type="match status" value="1"/>
</dbReference>
<dbReference type="EMBL" id="JBBHLI010000013">
    <property type="protein sequence ID" value="MEK9502627.1"/>
    <property type="molecule type" value="Genomic_DNA"/>
</dbReference>
<evidence type="ECO:0000313" key="15">
    <source>
        <dbReference type="EMBL" id="MEK9502627.1"/>
    </source>
</evidence>
<evidence type="ECO:0000256" key="5">
    <source>
        <dbReference type="ARBA" id="ARBA00022729"/>
    </source>
</evidence>
<gene>
    <name evidence="15" type="ORF">WI372_16655</name>
</gene>
<comment type="subcellular location">
    <subcellularLocation>
        <location evidence="1 10">Cell outer membrane</location>
        <topology evidence="1 10">Multi-pass membrane protein</topology>
    </subcellularLocation>
</comment>
<dbReference type="RefSeq" id="WP_405280271.1">
    <property type="nucleotide sequence ID" value="NZ_CP144380.1"/>
</dbReference>
<keyword evidence="9 10" id="KW-0998">Cell outer membrane</keyword>
<evidence type="ECO:0000256" key="7">
    <source>
        <dbReference type="ARBA" id="ARBA00023136"/>
    </source>
</evidence>
<keyword evidence="6 11" id="KW-0798">TonB box</keyword>
<protein>
    <submittedName>
        <fullName evidence="15">TonB-dependent receptor</fullName>
    </submittedName>
</protein>
<dbReference type="PANTHER" id="PTHR30069:SF29">
    <property type="entry name" value="HEMOGLOBIN AND HEMOGLOBIN-HAPTOGLOBIN-BINDING PROTEIN 1-RELATED"/>
    <property type="match status" value="1"/>
</dbReference>
<evidence type="ECO:0000256" key="1">
    <source>
        <dbReference type="ARBA" id="ARBA00004571"/>
    </source>
</evidence>
<evidence type="ECO:0000256" key="6">
    <source>
        <dbReference type="ARBA" id="ARBA00023077"/>
    </source>
</evidence>
<dbReference type="Pfam" id="PF07715">
    <property type="entry name" value="Plug"/>
    <property type="match status" value="1"/>
</dbReference>
<accession>A0ABU9EEQ8</accession>
<dbReference type="SUPFAM" id="SSF49464">
    <property type="entry name" value="Carboxypeptidase regulatory domain-like"/>
    <property type="match status" value="1"/>
</dbReference>
<evidence type="ECO:0000313" key="16">
    <source>
        <dbReference type="Proteomes" id="UP001484239"/>
    </source>
</evidence>
<dbReference type="Proteomes" id="UP001484239">
    <property type="component" value="Unassembled WGS sequence"/>
</dbReference>
<feature type="domain" description="TonB-dependent receptor-like beta-barrel" evidence="13">
    <location>
        <begin position="272"/>
        <end position="684"/>
    </location>
</feature>